<dbReference type="eggNOG" id="COG0805">
    <property type="taxonomic scope" value="Bacteria"/>
</dbReference>
<sequence length="246" mass="28120">MIPHLIELRNRLLRYMLILILTLLICFWQADTLFAWLSHPLRDALGPHPVMIFTAPHEAFFTYLRVAMFFSFFFTFPWLLSELWAFIVPGLYEHERSLFTPLLLIGGLLFYGGGLFAYFGVFPFAFKFFFGFATDQITAMPSLKESLTLFMRMLFAFGLAFELPMVLLLLMHFGAVTAEQLKANRGYVVLIIFVLAAVLTPPDIITQIMLALPMCLLFELTLVGHRFLKKRAHAAEEEAASSESNS</sequence>
<dbReference type="RefSeq" id="WP_009851076.1">
    <property type="nucleotide sequence ID" value="NZ_DS022295.1"/>
</dbReference>
<dbReference type="OrthoDB" id="5291141at2"/>
<feature type="transmembrane region" description="Helical" evidence="5">
    <location>
        <begin position="183"/>
        <end position="199"/>
    </location>
</feature>
<comment type="caution">
    <text evidence="6">The sequence shown here is derived from an EMBL/GenBank/DDBJ whole genome shotgun (WGS) entry which is preliminary data.</text>
</comment>
<dbReference type="Proteomes" id="UP000005297">
    <property type="component" value="Unassembled WGS sequence"/>
</dbReference>
<feature type="transmembrane region" description="Helical" evidence="5">
    <location>
        <begin position="102"/>
        <end position="129"/>
    </location>
</feature>
<dbReference type="PANTHER" id="PTHR30371">
    <property type="entry name" value="SEC-INDEPENDENT PROTEIN TRANSLOCASE PROTEIN TATC"/>
    <property type="match status" value="1"/>
</dbReference>
<evidence type="ECO:0000256" key="3">
    <source>
        <dbReference type="ARBA" id="ARBA00022989"/>
    </source>
</evidence>
<dbReference type="AlphaFoldDB" id="Q0F3L1"/>
<keyword evidence="7" id="KW-1185">Reference proteome</keyword>
<protein>
    <recommendedName>
        <fullName evidence="5">Sec-independent protein translocase protein TatC</fullName>
    </recommendedName>
</protein>
<dbReference type="STRING" id="314344.AL013_04000"/>
<feature type="transmembrane region" description="Helical" evidence="5">
    <location>
        <begin position="60"/>
        <end position="81"/>
    </location>
</feature>
<comment type="subcellular location">
    <subcellularLocation>
        <location evidence="5">Cell membrane</location>
        <topology evidence="5">Multi-pass membrane protein</topology>
    </subcellularLocation>
    <subcellularLocation>
        <location evidence="1">Membrane</location>
        <topology evidence="1">Multi-pass membrane protein</topology>
    </subcellularLocation>
</comment>
<dbReference type="PANTHER" id="PTHR30371:SF0">
    <property type="entry name" value="SEC-INDEPENDENT PROTEIN TRANSLOCASE PROTEIN TATC, CHLOROPLASTIC-RELATED"/>
    <property type="match status" value="1"/>
</dbReference>
<keyword evidence="5" id="KW-1003">Cell membrane</keyword>
<feature type="transmembrane region" description="Helical" evidence="5">
    <location>
        <begin position="205"/>
        <end position="223"/>
    </location>
</feature>
<dbReference type="FunCoup" id="Q0F3L1">
    <property type="interactions" value="506"/>
</dbReference>
<feature type="transmembrane region" description="Helical" evidence="5">
    <location>
        <begin position="12"/>
        <end position="30"/>
    </location>
</feature>
<keyword evidence="4 5" id="KW-0472">Membrane</keyword>
<keyword evidence="5" id="KW-0813">Transport</keyword>
<dbReference type="GO" id="GO:0065002">
    <property type="term" value="P:intracellular protein transmembrane transport"/>
    <property type="evidence" value="ECO:0007669"/>
    <property type="project" value="TreeGrafter"/>
</dbReference>
<dbReference type="GO" id="GO:0033281">
    <property type="term" value="C:TAT protein transport complex"/>
    <property type="evidence" value="ECO:0007669"/>
    <property type="project" value="UniProtKB-UniRule"/>
</dbReference>
<keyword evidence="5" id="KW-0811">Translocation</keyword>
<reference evidence="6 7" key="1">
    <citation type="submission" date="2006-09" db="EMBL/GenBank/DDBJ databases">
        <authorList>
            <person name="Emerson D."/>
            <person name="Ferriera S."/>
            <person name="Johnson J."/>
            <person name="Kravitz S."/>
            <person name="Halpern A."/>
            <person name="Remington K."/>
            <person name="Beeson K."/>
            <person name="Tran B."/>
            <person name="Rogers Y.-H."/>
            <person name="Friedman R."/>
            <person name="Venter J.C."/>
        </authorList>
    </citation>
    <scope>NUCLEOTIDE SEQUENCE [LARGE SCALE GENOMIC DNA]</scope>
    <source>
        <strain evidence="6 7">PV-1</strain>
    </source>
</reference>
<dbReference type="Pfam" id="PF00902">
    <property type="entry name" value="TatC"/>
    <property type="match status" value="1"/>
</dbReference>
<comment type="similarity">
    <text evidence="5">Belongs to the TatC family.</text>
</comment>
<organism evidence="6 7">
    <name type="scientific">Mariprofundus ferrooxydans PV-1</name>
    <dbReference type="NCBI Taxonomy" id="314345"/>
    <lineage>
        <taxon>Bacteria</taxon>
        <taxon>Pseudomonadati</taxon>
        <taxon>Pseudomonadota</taxon>
        <taxon>Candidatius Mariprofundia</taxon>
        <taxon>Mariprofundales</taxon>
        <taxon>Mariprofundaceae</taxon>
        <taxon>Mariprofundus</taxon>
    </lineage>
</organism>
<comment type="function">
    <text evidence="5">Part of the twin-arginine translocation (Tat) system that transports large folded proteins containing a characteristic twin-arginine motif in their signal peptide across membranes. Together with TatB, TatC is part of a receptor directly interacting with Tat signal peptides.</text>
</comment>
<dbReference type="NCBIfam" id="TIGR00945">
    <property type="entry name" value="tatC"/>
    <property type="match status" value="1"/>
</dbReference>
<keyword evidence="2 5" id="KW-0812">Transmembrane</keyword>
<evidence type="ECO:0000256" key="5">
    <source>
        <dbReference type="HAMAP-Rule" id="MF_00902"/>
    </source>
</evidence>
<accession>Q0F3L1</accession>
<evidence type="ECO:0000256" key="1">
    <source>
        <dbReference type="ARBA" id="ARBA00004141"/>
    </source>
</evidence>
<dbReference type="GO" id="GO:0009977">
    <property type="term" value="F:proton motive force dependent protein transmembrane transporter activity"/>
    <property type="evidence" value="ECO:0007669"/>
    <property type="project" value="TreeGrafter"/>
</dbReference>
<name>Q0F3L1_9PROT</name>
<dbReference type="HAMAP" id="MF_00902">
    <property type="entry name" value="TatC"/>
    <property type="match status" value="1"/>
</dbReference>
<dbReference type="EMBL" id="AATS01000001">
    <property type="protein sequence ID" value="EAU55930.1"/>
    <property type="molecule type" value="Genomic_DNA"/>
</dbReference>
<evidence type="ECO:0000313" key="6">
    <source>
        <dbReference type="EMBL" id="EAU55930.1"/>
    </source>
</evidence>
<keyword evidence="3 5" id="KW-1133">Transmembrane helix</keyword>
<dbReference type="GO" id="GO:0043953">
    <property type="term" value="P:protein transport by the Tat complex"/>
    <property type="evidence" value="ECO:0007669"/>
    <property type="project" value="UniProtKB-UniRule"/>
</dbReference>
<evidence type="ECO:0000256" key="2">
    <source>
        <dbReference type="ARBA" id="ARBA00022692"/>
    </source>
</evidence>
<dbReference type="PRINTS" id="PR01840">
    <property type="entry name" value="TATCFAMILY"/>
</dbReference>
<dbReference type="InParanoid" id="Q0F3L1"/>
<proteinExistence type="inferred from homology"/>
<keyword evidence="5" id="KW-0653">Protein transport</keyword>
<dbReference type="HOGENOM" id="CLU_031942_1_0_0"/>
<evidence type="ECO:0000313" key="7">
    <source>
        <dbReference type="Proteomes" id="UP000005297"/>
    </source>
</evidence>
<feature type="transmembrane region" description="Helical" evidence="5">
    <location>
        <begin position="149"/>
        <end position="171"/>
    </location>
</feature>
<gene>
    <name evidence="5" type="primary">tatC</name>
    <name evidence="6" type="ORF">SPV1_03898</name>
</gene>
<dbReference type="InterPro" id="IPR002033">
    <property type="entry name" value="TatC"/>
</dbReference>
<evidence type="ECO:0000256" key="4">
    <source>
        <dbReference type="ARBA" id="ARBA00023136"/>
    </source>
</evidence>
<comment type="subunit">
    <text evidence="5">The Tat system comprises two distinct complexes: a TatABC complex, containing multiple copies of TatA, TatB and TatC subunits, and a separate TatA complex, containing only TatA subunits. Substrates initially bind to the TatABC complex, which probably triggers association of the separate TatA complex to form the active translocon.</text>
</comment>